<dbReference type="AlphaFoldDB" id="A0A7S4CAA0"/>
<feature type="region of interest" description="Disordered" evidence="1">
    <location>
        <begin position="186"/>
        <end position="208"/>
    </location>
</feature>
<organism evidence="4">
    <name type="scientific">Eutreptiella gymnastica</name>
    <dbReference type="NCBI Taxonomy" id="73025"/>
    <lineage>
        <taxon>Eukaryota</taxon>
        <taxon>Discoba</taxon>
        <taxon>Euglenozoa</taxon>
        <taxon>Euglenida</taxon>
        <taxon>Spirocuta</taxon>
        <taxon>Euglenophyceae</taxon>
        <taxon>Eutreptiales</taxon>
        <taxon>Eutreptiaceae</taxon>
        <taxon>Eutreptiella</taxon>
    </lineage>
</organism>
<sequence length="208" mass="22133">MKVQSMFTLFAAFLALCEGGTTGRVPHLLVLKSVDQYEVVANKNLTISLNVFNVGGGTAYNVNVDDTAWAADSVTDIEGLKTATFESLEPGTNETHTYVVAAKMPGELPSAAAKVTYQSDASSEDGKMVYSNILPRLPVLTLSDYNKKNTRHIKEWLTFFVLALIPVGLPACMYILASQKLAILSGDEPSPSGGGSGGGRGTSPTRKK</sequence>
<feature type="chain" id="PRO_5031220811" description="Translocon-associated protein subunit beta" evidence="3">
    <location>
        <begin position="24"/>
        <end position="208"/>
    </location>
</feature>
<reference evidence="4" key="1">
    <citation type="submission" date="2021-01" db="EMBL/GenBank/DDBJ databases">
        <authorList>
            <person name="Corre E."/>
            <person name="Pelletier E."/>
            <person name="Niang G."/>
            <person name="Scheremetjew M."/>
            <person name="Finn R."/>
            <person name="Kale V."/>
            <person name="Holt S."/>
            <person name="Cochrane G."/>
            <person name="Meng A."/>
            <person name="Brown T."/>
            <person name="Cohen L."/>
        </authorList>
    </citation>
    <scope>NUCLEOTIDE SEQUENCE</scope>
    <source>
        <strain evidence="4">CCMP1594</strain>
    </source>
</reference>
<evidence type="ECO:0008006" key="5">
    <source>
        <dbReference type="Google" id="ProtNLM"/>
    </source>
</evidence>
<feature type="compositionally biased region" description="Gly residues" evidence="1">
    <location>
        <begin position="192"/>
        <end position="201"/>
    </location>
</feature>
<proteinExistence type="predicted"/>
<evidence type="ECO:0000256" key="2">
    <source>
        <dbReference type="SAM" id="Phobius"/>
    </source>
</evidence>
<feature type="transmembrane region" description="Helical" evidence="2">
    <location>
        <begin position="156"/>
        <end position="177"/>
    </location>
</feature>
<keyword evidence="3" id="KW-0732">Signal</keyword>
<dbReference type="EMBL" id="HBJA01005498">
    <property type="protein sequence ID" value="CAE0790690.1"/>
    <property type="molecule type" value="Transcribed_RNA"/>
</dbReference>
<keyword evidence="2" id="KW-0472">Membrane</keyword>
<feature type="signal peptide" evidence="3">
    <location>
        <begin position="1"/>
        <end position="23"/>
    </location>
</feature>
<dbReference type="PANTHER" id="PTHR12861:SF3">
    <property type="entry name" value="TRANSLOCON-ASSOCIATED PROTEIN SUBUNIT BETA"/>
    <property type="match status" value="1"/>
</dbReference>
<dbReference type="GO" id="GO:0005783">
    <property type="term" value="C:endoplasmic reticulum"/>
    <property type="evidence" value="ECO:0007669"/>
    <property type="project" value="TreeGrafter"/>
</dbReference>
<evidence type="ECO:0000256" key="3">
    <source>
        <dbReference type="SAM" id="SignalP"/>
    </source>
</evidence>
<name>A0A7S4CAA0_9EUGL</name>
<evidence type="ECO:0000256" key="1">
    <source>
        <dbReference type="SAM" id="MobiDB-lite"/>
    </source>
</evidence>
<keyword evidence="2" id="KW-1133">Transmembrane helix</keyword>
<dbReference type="Gene3D" id="2.60.40.10">
    <property type="entry name" value="Immunoglobulins"/>
    <property type="match status" value="1"/>
</dbReference>
<gene>
    <name evidence="4" type="ORF">EGYM00163_LOCUS1804</name>
</gene>
<keyword evidence="2" id="KW-0812">Transmembrane</keyword>
<dbReference type="PANTHER" id="PTHR12861">
    <property type="entry name" value="TRANSLOCON-ASSOCIATED PROTEIN, BETA SUBUNIT PRECURSOR TRAP-BETA SIGNAL SEQUENCE RECEPTOR BETA SUBUNIT"/>
    <property type="match status" value="1"/>
</dbReference>
<protein>
    <recommendedName>
        <fullName evidence="5">Translocon-associated protein subunit beta</fullName>
    </recommendedName>
</protein>
<dbReference type="InterPro" id="IPR013783">
    <property type="entry name" value="Ig-like_fold"/>
</dbReference>
<evidence type="ECO:0000313" key="4">
    <source>
        <dbReference type="EMBL" id="CAE0790690.1"/>
    </source>
</evidence>
<dbReference type="Pfam" id="PF05753">
    <property type="entry name" value="TRAP_beta"/>
    <property type="match status" value="1"/>
</dbReference>
<accession>A0A7S4CAA0</accession>